<evidence type="ECO:0000313" key="7">
    <source>
        <dbReference type="Proteomes" id="UP001301350"/>
    </source>
</evidence>
<accession>A0AAV9J002</accession>
<dbReference type="InterPro" id="IPR015590">
    <property type="entry name" value="Aldehyde_DH_dom"/>
</dbReference>
<evidence type="ECO:0000256" key="1">
    <source>
        <dbReference type="ARBA" id="ARBA00023002"/>
    </source>
</evidence>
<dbReference type="PROSITE" id="PS00687">
    <property type="entry name" value="ALDEHYDE_DEHYDR_GLU"/>
    <property type="match status" value="1"/>
</dbReference>
<evidence type="ECO:0000259" key="5">
    <source>
        <dbReference type="Pfam" id="PF00171"/>
    </source>
</evidence>
<organism evidence="6 7">
    <name type="scientific">Cyanidium caldarium</name>
    <name type="common">Red alga</name>
    <dbReference type="NCBI Taxonomy" id="2771"/>
    <lineage>
        <taxon>Eukaryota</taxon>
        <taxon>Rhodophyta</taxon>
        <taxon>Bangiophyceae</taxon>
        <taxon>Cyanidiales</taxon>
        <taxon>Cyanidiaceae</taxon>
        <taxon>Cyanidium</taxon>
    </lineage>
</organism>
<dbReference type="AlphaFoldDB" id="A0AAV9J002"/>
<dbReference type="Gene3D" id="3.40.309.10">
    <property type="entry name" value="Aldehyde Dehydrogenase, Chain A, domain 2"/>
    <property type="match status" value="1"/>
</dbReference>
<keyword evidence="1 3" id="KW-0560">Oxidoreductase</keyword>
<evidence type="ECO:0000256" key="2">
    <source>
        <dbReference type="PROSITE-ProRule" id="PRU10007"/>
    </source>
</evidence>
<dbReference type="InterPro" id="IPR016163">
    <property type="entry name" value="Ald_DH_C"/>
</dbReference>
<dbReference type="SUPFAM" id="SSF53720">
    <property type="entry name" value="ALDH-like"/>
    <property type="match status" value="1"/>
</dbReference>
<dbReference type="Proteomes" id="UP001301350">
    <property type="component" value="Unassembled WGS sequence"/>
</dbReference>
<keyword evidence="4" id="KW-1133">Transmembrane helix</keyword>
<dbReference type="InterPro" id="IPR016162">
    <property type="entry name" value="Ald_DH_N"/>
</dbReference>
<comment type="similarity">
    <text evidence="3">Belongs to the aldehyde dehydrogenase family.</text>
</comment>
<evidence type="ECO:0000256" key="3">
    <source>
        <dbReference type="RuleBase" id="RU003345"/>
    </source>
</evidence>
<dbReference type="InterPro" id="IPR029510">
    <property type="entry name" value="Ald_DH_CS_GLU"/>
</dbReference>
<name>A0AAV9J002_CYACA</name>
<reference evidence="6 7" key="1">
    <citation type="submission" date="2022-07" db="EMBL/GenBank/DDBJ databases">
        <title>Genome-wide signatures of adaptation to extreme environments.</title>
        <authorList>
            <person name="Cho C.H."/>
            <person name="Yoon H.S."/>
        </authorList>
    </citation>
    <scope>NUCLEOTIDE SEQUENCE [LARGE SCALE GENOMIC DNA]</scope>
    <source>
        <strain evidence="6 7">DBV 063 E5</strain>
    </source>
</reference>
<dbReference type="EMBL" id="JANCYW010000015">
    <property type="protein sequence ID" value="KAK4537917.1"/>
    <property type="molecule type" value="Genomic_DNA"/>
</dbReference>
<dbReference type="Gene3D" id="3.40.605.10">
    <property type="entry name" value="Aldehyde Dehydrogenase, Chain A, domain 1"/>
    <property type="match status" value="1"/>
</dbReference>
<proteinExistence type="inferred from homology"/>
<gene>
    <name evidence="6" type="ORF">CDCA_CDCA15G3942</name>
</gene>
<sequence length="628" mass="68175">MPLVFTSAGTCLATLSPLRFGSLAVPSPLILSLICLLPLLLLFMHRLFYTSRTRHVQVSLPPADAARCWVLPPVYGFGDMDEFIFEDPSSPLFAGGYLSCRAAADGATLGKVPRMQADDVRVRVEAARVAQRTWQHSSFRERRAVMRELHQVIMRHRADIVAASVRETGKTALDAQLGELLTTLEKLRWIRRYGARLLAPEYRPVGPMTLHKRAWVQYEPLGVIGAVAPWNYPFHNLMNPLIAALFAGNAIVIKCSEYSSWCSVYFARLVRETLAACGHPPELVQLVSGDGAAGNALVTDEGIDKVFFTGSTAVGRRVAAAAASRLLPVVLELGGKDAMIVCADCDLEQVCPIALRGVFQNSGQNCVGVERIFVERPLYSQLVERLAEAVRALRIGADVGAMTMGAAALQHIEALVQDAVRCGAKLLVGGRRCSPHHFQPTVLSEVPLQARILREEVFGPVMVLLPFDSDETLSDAVNACPFGLGASVFTRNRARAWRLTRAIRVGMVNVNDFGVNYLCQSLPFGGAKASGSDRFAGAEGLRGCCLMKSVTADRWPGWLRTRIPAPLQYPVPAQATAFMDALLRLIYTGEAGVSGRVRALRDLIAAAVAATGRAVSSPERDPKKPKAP</sequence>
<dbReference type="InterPro" id="IPR016160">
    <property type="entry name" value="Ald_DH_CS_CYS"/>
</dbReference>
<dbReference type="Pfam" id="PF00171">
    <property type="entry name" value="Aldedh"/>
    <property type="match status" value="1"/>
</dbReference>
<dbReference type="GO" id="GO:0016620">
    <property type="term" value="F:oxidoreductase activity, acting on the aldehyde or oxo group of donors, NAD or NADP as acceptor"/>
    <property type="evidence" value="ECO:0007669"/>
    <property type="project" value="InterPro"/>
</dbReference>
<evidence type="ECO:0000256" key="4">
    <source>
        <dbReference type="SAM" id="Phobius"/>
    </source>
</evidence>
<feature type="domain" description="Aldehyde dehydrogenase" evidence="5">
    <location>
        <begin position="101"/>
        <end position="550"/>
    </location>
</feature>
<keyword evidence="4" id="KW-0812">Transmembrane</keyword>
<dbReference type="PANTHER" id="PTHR11699">
    <property type="entry name" value="ALDEHYDE DEHYDROGENASE-RELATED"/>
    <property type="match status" value="1"/>
</dbReference>
<evidence type="ECO:0000313" key="6">
    <source>
        <dbReference type="EMBL" id="KAK4537917.1"/>
    </source>
</evidence>
<comment type="caution">
    <text evidence="6">The sequence shown here is derived from an EMBL/GenBank/DDBJ whole genome shotgun (WGS) entry which is preliminary data.</text>
</comment>
<feature type="active site" evidence="2">
    <location>
        <position position="332"/>
    </location>
</feature>
<protein>
    <recommendedName>
        <fullName evidence="5">Aldehyde dehydrogenase domain-containing protein</fullName>
    </recommendedName>
</protein>
<dbReference type="InterPro" id="IPR016161">
    <property type="entry name" value="Ald_DH/histidinol_DH"/>
</dbReference>
<feature type="transmembrane region" description="Helical" evidence="4">
    <location>
        <begin position="30"/>
        <end position="49"/>
    </location>
</feature>
<keyword evidence="7" id="KW-1185">Reference proteome</keyword>
<keyword evidence="4" id="KW-0472">Membrane</keyword>
<dbReference type="PROSITE" id="PS00070">
    <property type="entry name" value="ALDEHYDE_DEHYDR_CYS"/>
    <property type="match status" value="1"/>
</dbReference>